<keyword evidence="2" id="KW-1185">Reference proteome</keyword>
<evidence type="ECO:0000313" key="2">
    <source>
        <dbReference type="Proteomes" id="UP001229421"/>
    </source>
</evidence>
<comment type="caution">
    <text evidence="1">The sequence shown here is derived from an EMBL/GenBank/DDBJ whole genome shotgun (WGS) entry which is preliminary data.</text>
</comment>
<proteinExistence type="predicted"/>
<accession>A0AAD8NT05</accession>
<dbReference type="EMBL" id="JAUHHV010000004">
    <property type="protein sequence ID" value="KAK1427155.1"/>
    <property type="molecule type" value="Genomic_DNA"/>
</dbReference>
<sequence>MKMVGRLGIRLVQLGHMNQFRTEYIVSDSMIMNQSEKARFKDETCVHNNLCFLINYGSKQAVPGVSTGSTRHSWLA</sequence>
<organism evidence="1 2">
    <name type="scientific">Tagetes erecta</name>
    <name type="common">African marigold</name>
    <dbReference type="NCBI Taxonomy" id="13708"/>
    <lineage>
        <taxon>Eukaryota</taxon>
        <taxon>Viridiplantae</taxon>
        <taxon>Streptophyta</taxon>
        <taxon>Embryophyta</taxon>
        <taxon>Tracheophyta</taxon>
        <taxon>Spermatophyta</taxon>
        <taxon>Magnoliopsida</taxon>
        <taxon>eudicotyledons</taxon>
        <taxon>Gunneridae</taxon>
        <taxon>Pentapetalae</taxon>
        <taxon>asterids</taxon>
        <taxon>campanulids</taxon>
        <taxon>Asterales</taxon>
        <taxon>Asteraceae</taxon>
        <taxon>Asteroideae</taxon>
        <taxon>Heliantheae alliance</taxon>
        <taxon>Tageteae</taxon>
        <taxon>Tagetes</taxon>
    </lineage>
</organism>
<name>A0AAD8NT05_TARER</name>
<protein>
    <submittedName>
        <fullName evidence="1">Uncharacterized protein</fullName>
    </submittedName>
</protein>
<dbReference type="Proteomes" id="UP001229421">
    <property type="component" value="Unassembled WGS sequence"/>
</dbReference>
<dbReference type="AlphaFoldDB" id="A0AAD8NT05"/>
<reference evidence="1" key="1">
    <citation type="journal article" date="2023" name="bioRxiv">
        <title>Improved chromosome-level genome assembly for marigold (Tagetes erecta).</title>
        <authorList>
            <person name="Jiang F."/>
            <person name="Yuan L."/>
            <person name="Wang S."/>
            <person name="Wang H."/>
            <person name="Xu D."/>
            <person name="Wang A."/>
            <person name="Fan W."/>
        </authorList>
    </citation>
    <scope>NUCLEOTIDE SEQUENCE</scope>
    <source>
        <strain evidence="1">WSJ</strain>
        <tissue evidence="1">Leaf</tissue>
    </source>
</reference>
<evidence type="ECO:0000313" key="1">
    <source>
        <dbReference type="EMBL" id="KAK1427155.1"/>
    </source>
</evidence>
<gene>
    <name evidence="1" type="ORF">QVD17_15838</name>
</gene>